<evidence type="ECO:0008006" key="5">
    <source>
        <dbReference type="Google" id="ProtNLM"/>
    </source>
</evidence>
<dbReference type="RefSeq" id="WP_314199926.1">
    <property type="nucleotide sequence ID" value="NZ_JAVTLL010000005.1"/>
</dbReference>
<evidence type="ECO:0000313" key="3">
    <source>
        <dbReference type="EMBL" id="MDT7840986.1"/>
    </source>
</evidence>
<evidence type="ECO:0000256" key="2">
    <source>
        <dbReference type="SAM" id="SignalP"/>
    </source>
</evidence>
<reference evidence="4" key="1">
    <citation type="submission" date="2023-07" db="EMBL/GenBank/DDBJ databases">
        <title>Draft genome sequence of the endophytic actinobacterium Streptomyces justiciae WPN32, a potential antibiotic producer.</title>
        <authorList>
            <person name="Yasawong M."/>
            <person name="Pana W."/>
            <person name="Ganta P."/>
            <person name="Santapan N."/>
            <person name="Songngamsuk T."/>
            <person name="Phatcharaharikarn M."/>
            <person name="Kerdtoob S."/>
            <person name="Nantapong N."/>
        </authorList>
    </citation>
    <scope>NUCLEOTIDE SEQUENCE [LARGE SCALE GENOMIC DNA]</scope>
    <source>
        <strain evidence="4">WPN32</strain>
    </source>
</reference>
<keyword evidence="2" id="KW-0732">Signal</keyword>
<sequence>MVNRRPTLIAALTLTAAAALTLSACGSDDSSENDNDKIAGADTGGGKSASPSPSESDASGRPKITFPSDAKNVFEYEKTGDAAKDAALADSTLSVNSVDEAIFEASTGTKALGFYNTGKALESSITYVQRYIDGGDSWTGETRYFNYKVTLSGANKAYVTYCSDESKSFIKDRKTNKVDKTPSDDSSYVLYNTSLTKNAEGVWQTSNIASNRGNKACQP</sequence>
<accession>A0ABU3LQ78</accession>
<name>A0ABU3LQ78_9ACTN</name>
<dbReference type="PROSITE" id="PS51257">
    <property type="entry name" value="PROKAR_LIPOPROTEIN"/>
    <property type="match status" value="1"/>
</dbReference>
<organism evidence="3 4">
    <name type="scientific">Streptomyces justiciae</name>
    <dbReference type="NCBI Taxonomy" id="2780140"/>
    <lineage>
        <taxon>Bacteria</taxon>
        <taxon>Bacillati</taxon>
        <taxon>Actinomycetota</taxon>
        <taxon>Actinomycetes</taxon>
        <taxon>Kitasatosporales</taxon>
        <taxon>Streptomycetaceae</taxon>
        <taxon>Streptomyces</taxon>
    </lineage>
</organism>
<comment type="caution">
    <text evidence="3">The sequence shown here is derived from an EMBL/GenBank/DDBJ whole genome shotgun (WGS) entry which is preliminary data.</text>
</comment>
<feature type="signal peptide" evidence="2">
    <location>
        <begin position="1"/>
        <end position="26"/>
    </location>
</feature>
<dbReference type="EMBL" id="JAVTLL010000005">
    <property type="protein sequence ID" value="MDT7840986.1"/>
    <property type="molecule type" value="Genomic_DNA"/>
</dbReference>
<keyword evidence="4" id="KW-1185">Reference proteome</keyword>
<feature type="compositionally biased region" description="Low complexity" evidence="1">
    <location>
        <begin position="48"/>
        <end position="59"/>
    </location>
</feature>
<feature type="chain" id="PRO_5046039845" description="Lipoprotein" evidence="2">
    <location>
        <begin position="27"/>
        <end position="219"/>
    </location>
</feature>
<gene>
    <name evidence="3" type="ORF">RQC66_09590</name>
</gene>
<proteinExistence type="predicted"/>
<evidence type="ECO:0000313" key="4">
    <source>
        <dbReference type="Proteomes" id="UP001257948"/>
    </source>
</evidence>
<protein>
    <recommendedName>
        <fullName evidence="5">Lipoprotein</fullName>
    </recommendedName>
</protein>
<evidence type="ECO:0000256" key="1">
    <source>
        <dbReference type="SAM" id="MobiDB-lite"/>
    </source>
</evidence>
<feature type="region of interest" description="Disordered" evidence="1">
    <location>
        <begin position="25"/>
        <end position="66"/>
    </location>
</feature>
<dbReference type="Proteomes" id="UP001257948">
    <property type="component" value="Unassembled WGS sequence"/>
</dbReference>